<proteinExistence type="predicted"/>
<dbReference type="EMBL" id="BGPR01013143">
    <property type="protein sequence ID" value="GBN59429.1"/>
    <property type="molecule type" value="Genomic_DNA"/>
</dbReference>
<reference evidence="1 2" key="1">
    <citation type="journal article" date="2019" name="Sci. Rep.">
        <title>Orb-weaving spider Araneus ventricosus genome elucidates the spidroin gene catalogue.</title>
        <authorList>
            <person name="Kono N."/>
            <person name="Nakamura H."/>
            <person name="Ohtoshi R."/>
            <person name="Moran D.A.P."/>
            <person name="Shinohara A."/>
            <person name="Yoshida Y."/>
            <person name="Fujiwara M."/>
            <person name="Mori M."/>
            <person name="Tomita M."/>
            <person name="Arakawa K."/>
        </authorList>
    </citation>
    <scope>NUCLEOTIDE SEQUENCE [LARGE SCALE GENOMIC DNA]</scope>
</reference>
<organism evidence="1 2">
    <name type="scientific">Araneus ventricosus</name>
    <name type="common">Orbweaver spider</name>
    <name type="synonym">Epeira ventricosa</name>
    <dbReference type="NCBI Taxonomy" id="182803"/>
    <lineage>
        <taxon>Eukaryota</taxon>
        <taxon>Metazoa</taxon>
        <taxon>Ecdysozoa</taxon>
        <taxon>Arthropoda</taxon>
        <taxon>Chelicerata</taxon>
        <taxon>Arachnida</taxon>
        <taxon>Araneae</taxon>
        <taxon>Araneomorphae</taxon>
        <taxon>Entelegynae</taxon>
        <taxon>Araneoidea</taxon>
        <taxon>Araneidae</taxon>
        <taxon>Araneus</taxon>
    </lineage>
</organism>
<sequence length="86" mass="9926">MMHAQSRTVRKSCTEVSDRPFSELRCPSIYRHFTGTVKPPQNLPETTILEVPITGDESYFRQEEHTADHVMRVVNIRESRGPQILS</sequence>
<comment type="caution">
    <text evidence="1">The sequence shown here is derived from an EMBL/GenBank/DDBJ whole genome shotgun (WGS) entry which is preliminary data.</text>
</comment>
<keyword evidence="2" id="KW-1185">Reference proteome</keyword>
<gene>
    <name evidence="1" type="ORF">AVEN_228424_1</name>
</gene>
<accession>A0A4Y2Q789</accession>
<dbReference type="AlphaFoldDB" id="A0A4Y2Q789"/>
<evidence type="ECO:0000313" key="2">
    <source>
        <dbReference type="Proteomes" id="UP000499080"/>
    </source>
</evidence>
<protein>
    <submittedName>
        <fullName evidence="1">Uncharacterized protein</fullName>
    </submittedName>
</protein>
<dbReference type="Proteomes" id="UP000499080">
    <property type="component" value="Unassembled WGS sequence"/>
</dbReference>
<name>A0A4Y2Q789_ARAVE</name>
<evidence type="ECO:0000313" key="1">
    <source>
        <dbReference type="EMBL" id="GBN59429.1"/>
    </source>
</evidence>